<evidence type="ECO:0000256" key="1">
    <source>
        <dbReference type="SAM" id="Phobius"/>
    </source>
</evidence>
<dbReference type="PATRIC" id="fig|448.7.peg.489"/>
<keyword evidence="1" id="KW-0472">Membrane</keyword>
<comment type="caution">
    <text evidence="2">The sequence shown here is derived from an EMBL/GenBank/DDBJ whole genome shotgun (WGS) entry which is preliminary data.</text>
</comment>
<gene>
    <name evidence="2" type="ORF">Lery_0472</name>
</gene>
<keyword evidence="1" id="KW-0812">Transmembrane</keyword>
<dbReference type="Proteomes" id="UP000054773">
    <property type="component" value="Unassembled WGS sequence"/>
</dbReference>
<proteinExistence type="predicted"/>
<evidence type="ECO:0000313" key="3">
    <source>
        <dbReference type="Proteomes" id="UP000054773"/>
    </source>
</evidence>
<dbReference type="STRING" id="448.Lery_0472"/>
<accession>A0A0W0TUZ4</accession>
<protein>
    <submittedName>
        <fullName evidence="2">IcmC (DotE)</fullName>
    </submittedName>
</protein>
<feature type="transmembrane region" description="Helical" evidence="1">
    <location>
        <begin position="164"/>
        <end position="185"/>
    </location>
</feature>
<feature type="transmembrane region" description="Helical" evidence="1">
    <location>
        <begin position="69"/>
        <end position="86"/>
    </location>
</feature>
<evidence type="ECO:0000313" key="2">
    <source>
        <dbReference type="EMBL" id="KTC99571.1"/>
    </source>
</evidence>
<name>A0A0W0TUZ4_LEGER</name>
<dbReference type="AlphaFoldDB" id="A0A0W0TUZ4"/>
<feature type="transmembrane region" description="Helical" evidence="1">
    <location>
        <begin position="123"/>
        <end position="144"/>
    </location>
</feature>
<dbReference type="EMBL" id="LNYA01000003">
    <property type="protein sequence ID" value="KTC99571.1"/>
    <property type="molecule type" value="Genomic_DNA"/>
</dbReference>
<sequence>MANQSITNWITSQADILNNIASNLAPVQRLLTGAAYLIGLSFAFKAIYSLKVYGEARTMMSSNTSVKEPVVYLIVAAVFIYFPTAMDVMLMTTFGNTNILAYANASGNQSTNALFGSGSPVAWALRIIIQTIGLAAFIRGWVLIARSASQGQPPGGTGKGLMHVFGGILAINIVGTVNVINATIYGS</sequence>
<dbReference type="RefSeq" id="WP_058525643.1">
    <property type="nucleotide sequence ID" value="NZ_CAAAHY010000001.1"/>
</dbReference>
<reference evidence="2 3" key="1">
    <citation type="submission" date="2015-11" db="EMBL/GenBank/DDBJ databases">
        <title>Genomic analysis of 38 Legionella species identifies large and diverse effector repertoires.</title>
        <authorList>
            <person name="Burstein D."/>
            <person name="Amaro F."/>
            <person name="Zusman T."/>
            <person name="Lifshitz Z."/>
            <person name="Cohen O."/>
            <person name="Gilbert J.A."/>
            <person name="Pupko T."/>
            <person name="Shuman H.A."/>
            <person name="Segal G."/>
        </authorList>
    </citation>
    <scope>NUCLEOTIDE SEQUENCE [LARGE SCALE GENOMIC DNA]</scope>
    <source>
        <strain evidence="2 3">SE-32A-C8</strain>
    </source>
</reference>
<dbReference type="OrthoDB" id="5644612at2"/>
<keyword evidence="1" id="KW-1133">Transmembrane helix</keyword>
<keyword evidence="3" id="KW-1185">Reference proteome</keyword>
<feature type="transmembrane region" description="Helical" evidence="1">
    <location>
        <begin position="30"/>
        <end position="48"/>
    </location>
</feature>
<organism evidence="2 3">
    <name type="scientific">Legionella erythra</name>
    <dbReference type="NCBI Taxonomy" id="448"/>
    <lineage>
        <taxon>Bacteria</taxon>
        <taxon>Pseudomonadati</taxon>
        <taxon>Pseudomonadota</taxon>
        <taxon>Gammaproteobacteria</taxon>
        <taxon>Legionellales</taxon>
        <taxon>Legionellaceae</taxon>
        <taxon>Legionella</taxon>
    </lineage>
</organism>